<feature type="domain" description="Immunoglobulin" evidence="5">
    <location>
        <begin position="120"/>
        <end position="209"/>
    </location>
</feature>
<reference evidence="6 7" key="1">
    <citation type="submission" date="2019-06" db="EMBL/GenBank/DDBJ databases">
        <title>A chromosome-scale genome assembly of the European perch, Perca fluviatilis.</title>
        <authorList>
            <person name="Roques C."/>
            <person name="Zahm M."/>
            <person name="Cabau C."/>
            <person name="Klopp C."/>
            <person name="Bouchez O."/>
            <person name="Donnadieu C."/>
            <person name="Kuhl H."/>
            <person name="Gislard M."/>
            <person name="Guendouz S."/>
            <person name="Journot L."/>
            <person name="Haffray P."/>
            <person name="Bestin A."/>
            <person name="Morvezen R."/>
            <person name="Feron R."/>
            <person name="Wen M."/>
            <person name="Jouanno E."/>
            <person name="Herpin A."/>
            <person name="Schartl M."/>
            <person name="Postlethwait J."/>
            <person name="Schaerlinger B."/>
            <person name="Chardard D."/>
            <person name="Lecocq T."/>
            <person name="Poncet C."/>
            <person name="Jaffrelo L."/>
            <person name="Lampietro C."/>
            <person name="Guiguen Y."/>
        </authorList>
    </citation>
    <scope>NUCLEOTIDE SEQUENCE [LARGE SCALE GENOMIC DNA]</scope>
    <source>
        <tissue evidence="6">Blood</tissue>
    </source>
</reference>
<evidence type="ECO:0000259" key="5">
    <source>
        <dbReference type="SMART" id="SM00409"/>
    </source>
</evidence>
<comment type="subcellular location">
    <subcellularLocation>
        <location evidence="1">Membrane</location>
    </subcellularLocation>
</comment>
<accession>A0A6A5FM61</accession>
<keyword evidence="3" id="KW-0472">Membrane</keyword>
<dbReference type="InterPro" id="IPR013106">
    <property type="entry name" value="Ig_V-set"/>
</dbReference>
<evidence type="ECO:0000256" key="4">
    <source>
        <dbReference type="SAM" id="SignalP"/>
    </source>
</evidence>
<dbReference type="InterPro" id="IPR050671">
    <property type="entry name" value="CD300_family_receptors"/>
</dbReference>
<evidence type="ECO:0000313" key="7">
    <source>
        <dbReference type="Proteomes" id="UP000465112"/>
    </source>
</evidence>
<dbReference type="PANTHER" id="PTHR11860:SF118">
    <property type="entry name" value="CMRF35-LIKE MOLECULE 3-RELATED"/>
    <property type="match status" value="1"/>
</dbReference>
<dbReference type="GO" id="GO:0004888">
    <property type="term" value="F:transmembrane signaling receptor activity"/>
    <property type="evidence" value="ECO:0007669"/>
    <property type="project" value="TreeGrafter"/>
</dbReference>
<evidence type="ECO:0000313" key="6">
    <source>
        <dbReference type="EMBL" id="KAF1392154.1"/>
    </source>
</evidence>
<dbReference type="InterPro" id="IPR013783">
    <property type="entry name" value="Ig-like_fold"/>
</dbReference>
<keyword evidence="7" id="KW-1185">Reference proteome</keyword>
<protein>
    <recommendedName>
        <fullName evidence="5">Immunoglobulin domain-containing protein</fullName>
    </recommendedName>
</protein>
<comment type="caution">
    <text evidence="6">The sequence shown here is derived from an EMBL/GenBank/DDBJ whole genome shotgun (WGS) entry which is preliminary data.</text>
</comment>
<dbReference type="Proteomes" id="UP000465112">
    <property type="component" value="Chromosome 4"/>
</dbReference>
<name>A0A6A5FM61_PERFL</name>
<evidence type="ECO:0000256" key="3">
    <source>
        <dbReference type="ARBA" id="ARBA00023136"/>
    </source>
</evidence>
<organism evidence="6 7">
    <name type="scientific">Perca fluviatilis</name>
    <name type="common">European perch</name>
    <dbReference type="NCBI Taxonomy" id="8168"/>
    <lineage>
        <taxon>Eukaryota</taxon>
        <taxon>Metazoa</taxon>
        <taxon>Chordata</taxon>
        <taxon>Craniata</taxon>
        <taxon>Vertebrata</taxon>
        <taxon>Euteleostomi</taxon>
        <taxon>Actinopterygii</taxon>
        <taxon>Neopterygii</taxon>
        <taxon>Teleostei</taxon>
        <taxon>Neoteleostei</taxon>
        <taxon>Acanthomorphata</taxon>
        <taxon>Eupercaria</taxon>
        <taxon>Perciformes</taxon>
        <taxon>Percoidei</taxon>
        <taxon>Percidae</taxon>
        <taxon>Percinae</taxon>
        <taxon>Perca</taxon>
    </lineage>
</organism>
<keyword evidence="2" id="KW-0812">Transmembrane</keyword>
<dbReference type="EMBL" id="VHII01000004">
    <property type="protein sequence ID" value="KAF1392154.1"/>
    <property type="molecule type" value="Genomic_DNA"/>
</dbReference>
<dbReference type="Gene3D" id="2.60.40.10">
    <property type="entry name" value="Immunoglobulins"/>
    <property type="match status" value="2"/>
</dbReference>
<proteinExistence type="predicted"/>
<feature type="domain" description="Immunoglobulin" evidence="5">
    <location>
        <begin position="19"/>
        <end position="114"/>
    </location>
</feature>
<dbReference type="SMART" id="SM00409">
    <property type="entry name" value="IG"/>
    <property type="match status" value="2"/>
</dbReference>
<feature type="chain" id="PRO_5025646204" description="Immunoglobulin domain-containing protein" evidence="4">
    <location>
        <begin position="19"/>
        <end position="305"/>
    </location>
</feature>
<feature type="signal peptide" evidence="4">
    <location>
        <begin position="1"/>
        <end position="18"/>
    </location>
</feature>
<dbReference type="AlphaFoldDB" id="A0A6A5FM61"/>
<sequence>MKSFLLLILSLMITGWEASSEVKGCTDGWVEFTCKYPKNNTYSSVDVVKDNQTIIETTQKNVRQTKGRFSVYNDGKNKSLRVVIKPLQQEDSGEYECKFDQESDPANEVDLRVDDGCQPQFNQTAYRTAKTTISCDKRNNSGVMFFCKENGSICEDISNGSFTLPETSSSFNMSISNVSSQHAGVYWCGVETNNGSNRAALRKIQLEVEGEKQTSDTFRASNNTELLYYLNITSSSSYICFFHPVDHCICPQRWSSNYIKSWVLLVTWNHTCGRLCDCTAGAAYLVSRLETISAFRKHKNWRTEK</sequence>
<dbReference type="PANTHER" id="PTHR11860">
    <property type="entry name" value="POLYMERIC-IMMUNOGLOBULIN RECEPTOR"/>
    <property type="match status" value="1"/>
</dbReference>
<dbReference type="Pfam" id="PF07686">
    <property type="entry name" value="V-set"/>
    <property type="match status" value="1"/>
</dbReference>
<dbReference type="InterPro" id="IPR003599">
    <property type="entry name" value="Ig_sub"/>
</dbReference>
<gene>
    <name evidence="6" type="ORF">PFLUV_G00049620</name>
</gene>
<keyword evidence="4" id="KW-0732">Signal</keyword>
<evidence type="ECO:0000256" key="2">
    <source>
        <dbReference type="ARBA" id="ARBA00022692"/>
    </source>
</evidence>
<dbReference type="GO" id="GO:0005886">
    <property type="term" value="C:plasma membrane"/>
    <property type="evidence" value="ECO:0007669"/>
    <property type="project" value="TreeGrafter"/>
</dbReference>
<dbReference type="InterPro" id="IPR036179">
    <property type="entry name" value="Ig-like_dom_sf"/>
</dbReference>
<dbReference type="SUPFAM" id="SSF48726">
    <property type="entry name" value="Immunoglobulin"/>
    <property type="match status" value="2"/>
</dbReference>
<evidence type="ECO:0000256" key="1">
    <source>
        <dbReference type="ARBA" id="ARBA00004370"/>
    </source>
</evidence>